<evidence type="ECO:0000313" key="1">
    <source>
        <dbReference type="EMBL" id="JAH60762.1"/>
    </source>
</evidence>
<protein>
    <submittedName>
        <fullName evidence="1">Uncharacterized protein</fullName>
    </submittedName>
</protein>
<reference evidence="1" key="1">
    <citation type="submission" date="2014-11" db="EMBL/GenBank/DDBJ databases">
        <authorList>
            <person name="Amaro Gonzalez C."/>
        </authorList>
    </citation>
    <scope>NUCLEOTIDE SEQUENCE</scope>
</reference>
<dbReference type="EMBL" id="GBXM01047815">
    <property type="protein sequence ID" value="JAH60762.1"/>
    <property type="molecule type" value="Transcribed_RNA"/>
</dbReference>
<accession>A0A0E9U4V8</accession>
<sequence length="79" mass="9267">MVINCPSLFWLQEEGQQAYTAVCAHPYFSLPFPSKIRFDCKINTEQHVHYFNMTIKNENNLTSHFILYCYLRGSRISGC</sequence>
<proteinExistence type="predicted"/>
<organism evidence="1">
    <name type="scientific">Anguilla anguilla</name>
    <name type="common">European freshwater eel</name>
    <name type="synonym">Muraena anguilla</name>
    <dbReference type="NCBI Taxonomy" id="7936"/>
    <lineage>
        <taxon>Eukaryota</taxon>
        <taxon>Metazoa</taxon>
        <taxon>Chordata</taxon>
        <taxon>Craniata</taxon>
        <taxon>Vertebrata</taxon>
        <taxon>Euteleostomi</taxon>
        <taxon>Actinopterygii</taxon>
        <taxon>Neopterygii</taxon>
        <taxon>Teleostei</taxon>
        <taxon>Anguilliformes</taxon>
        <taxon>Anguillidae</taxon>
        <taxon>Anguilla</taxon>
    </lineage>
</organism>
<reference evidence="1" key="2">
    <citation type="journal article" date="2015" name="Fish Shellfish Immunol.">
        <title>Early steps in the European eel (Anguilla anguilla)-Vibrio vulnificus interaction in the gills: Role of the RtxA13 toxin.</title>
        <authorList>
            <person name="Callol A."/>
            <person name="Pajuelo D."/>
            <person name="Ebbesson L."/>
            <person name="Teles M."/>
            <person name="MacKenzie S."/>
            <person name="Amaro C."/>
        </authorList>
    </citation>
    <scope>NUCLEOTIDE SEQUENCE</scope>
</reference>
<name>A0A0E9U4V8_ANGAN</name>
<dbReference type="AlphaFoldDB" id="A0A0E9U4V8"/>